<dbReference type="Gene3D" id="1.10.1740.10">
    <property type="match status" value="1"/>
</dbReference>
<dbReference type="CDD" id="cd06171">
    <property type="entry name" value="Sigma70_r4"/>
    <property type="match status" value="1"/>
</dbReference>
<evidence type="ECO:0000313" key="7">
    <source>
        <dbReference type="EMBL" id="QEC67747.1"/>
    </source>
</evidence>
<evidence type="ECO:0000256" key="3">
    <source>
        <dbReference type="ARBA" id="ARBA00023082"/>
    </source>
</evidence>
<evidence type="ECO:0000256" key="2">
    <source>
        <dbReference type="ARBA" id="ARBA00023015"/>
    </source>
</evidence>
<dbReference type="Proteomes" id="UP000321533">
    <property type="component" value="Chromosome"/>
</dbReference>
<dbReference type="InterPro" id="IPR036388">
    <property type="entry name" value="WH-like_DNA-bd_sf"/>
</dbReference>
<dbReference type="AlphaFoldDB" id="A0A5B8V8D4"/>
<keyword evidence="2" id="KW-0805">Transcription regulation</keyword>
<comment type="similarity">
    <text evidence="1">Belongs to the sigma-70 factor family. ECF subfamily.</text>
</comment>
<dbReference type="Pfam" id="PF08281">
    <property type="entry name" value="Sigma70_r4_2"/>
    <property type="match status" value="1"/>
</dbReference>
<dbReference type="Pfam" id="PF04542">
    <property type="entry name" value="Sigma70_r2"/>
    <property type="match status" value="1"/>
</dbReference>
<dbReference type="InterPro" id="IPR007627">
    <property type="entry name" value="RNA_pol_sigma70_r2"/>
</dbReference>
<keyword evidence="8" id="KW-1185">Reference proteome</keyword>
<organism evidence="7 8">
    <name type="scientific">Panacibacter ginsenosidivorans</name>
    <dbReference type="NCBI Taxonomy" id="1813871"/>
    <lineage>
        <taxon>Bacteria</taxon>
        <taxon>Pseudomonadati</taxon>
        <taxon>Bacteroidota</taxon>
        <taxon>Chitinophagia</taxon>
        <taxon>Chitinophagales</taxon>
        <taxon>Chitinophagaceae</taxon>
        <taxon>Panacibacter</taxon>
    </lineage>
</organism>
<dbReference type="OrthoDB" id="9790423at2"/>
<dbReference type="NCBIfam" id="TIGR02937">
    <property type="entry name" value="sigma70-ECF"/>
    <property type="match status" value="1"/>
</dbReference>
<dbReference type="KEGG" id="pgin:FRZ67_10735"/>
<dbReference type="InterPro" id="IPR013249">
    <property type="entry name" value="RNA_pol_sigma70_r4_t2"/>
</dbReference>
<dbReference type="InterPro" id="IPR013324">
    <property type="entry name" value="RNA_pol_sigma_r3/r4-like"/>
</dbReference>
<reference evidence="7 8" key="1">
    <citation type="journal article" date="2016" name="Int. J. Syst. Evol. Microbiol.">
        <title>Panacibacter ginsenosidivorans gen. nov., sp. nov., with ginsenoside converting activity isolated from soil of a ginseng field.</title>
        <authorList>
            <person name="Siddiqi M.Z."/>
            <person name="Muhammad Shafi S."/>
            <person name="Choi K.D."/>
            <person name="Im W.T."/>
        </authorList>
    </citation>
    <scope>NUCLEOTIDE SEQUENCE [LARGE SCALE GENOMIC DNA]</scope>
    <source>
        <strain evidence="7 8">Gsoil1550</strain>
    </source>
</reference>
<accession>A0A5B8V8D4</accession>
<evidence type="ECO:0000259" key="6">
    <source>
        <dbReference type="Pfam" id="PF08281"/>
    </source>
</evidence>
<dbReference type="InterPro" id="IPR014284">
    <property type="entry name" value="RNA_pol_sigma-70_dom"/>
</dbReference>
<feature type="domain" description="RNA polymerase sigma factor 70 region 4 type 2" evidence="6">
    <location>
        <begin position="124"/>
        <end position="174"/>
    </location>
</feature>
<evidence type="ECO:0000259" key="5">
    <source>
        <dbReference type="Pfam" id="PF04542"/>
    </source>
</evidence>
<evidence type="ECO:0000256" key="1">
    <source>
        <dbReference type="ARBA" id="ARBA00010641"/>
    </source>
</evidence>
<sequence>MPEIVKYTEEELVTLLKERQQNAFSYLYDHYSGALYNVILAIVPEHEQASDVLQEVFVKIWRMSESYDATRGRLFTWMMNIARNASIDVIRSKSYQNNQQNRELTETVYESGGSTATNIDKIGLRKLVHTLKDDYKVLVELSYFEGFTQDEISKMLNIPLGTVKTRLRAALLQLRELVKN</sequence>
<keyword evidence="3" id="KW-0731">Sigma factor</keyword>
<proteinExistence type="inferred from homology"/>
<dbReference type="Gene3D" id="1.10.10.10">
    <property type="entry name" value="Winged helix-like DNA-binding domain superfamily/Winged helix DNA-binding domain"/>
    <property type="match status" value="1"/>
</dbReference>
<dbReference type="GO" id="GO:0003677">
    <property type="term" value="F:DNA binding"/>
    <property type="evidence" value="ECO:0007669"/>
    <property type="project" value="InterPro"/>
</dbReference>
<dbReference type="PANTHER" id="PTHR43133:SF62">
    <property type="entry name" value="RNA POLYMERASE SIGMA FACTOR SIGZ"/>
    <property type="match status" value="1"/>
</dbReference>
<dbReference type="SUPFAM" id="SSF88946">
    <property type="entry name" value="Sigma2 domain of RNA polymerase sigma factors"/>
    <property type="match status" value="1"/>
</dbReference>
<keyword evidence="4" id="KW-0804">Transcription</keyword>
<feature type="domain" description="RNA polymerase sigma-70 region 2" evidence="5">
    <location>
        <begin position="27"/>
        <end position="94"/>
    </location>
</feature>
<dbReference type="InterPro" id="IPR013325">
    <property type="entry name" value="RNA_pol_sigma_r2"/>
</dbReference>
<name>A0A5B8V8D4_9BACT</name>
<dbReference type="SUPFAM" id="SSF88659">
    <property type="entry name" value="Sigma3 and sigma4 domains of RNA polymerase sigma factors"/>
    <property type="match status" value="1"/>
</dbReference>
<dbReference type="PANTHER" id="PTHR43133">
    <property type="entry name" value="RNA POLYMERASE ECF-TYPE SIGMA FACTO"/>
    <property type="match status" value="1"/>
</dbReference>
<evidence type="ECO:0000313" key="8">
    <source>
        <dbReference type="Proteomes" id="UP000321533"/>
    </source>
</evidence>
<protein>
    <submittedName>
        <fullName evidence="7">Sigma-70 family RNA polymerase sigma factor</fullName>
    </submittedName>
</protein>
<dbReference type="EMBL" id="CP042435">
    <property type="protein sequence ID" value="QEC67747.1"/>
    <property type="molecule type" value="Genomic_DNA"/>
</dbReference>
<gene>
    <name evidence="7" type="ORF">FRZ67_10735</name>
</gene>
<dbReference type="InterPro" id="IPR039425">
    <property type="entry name" value="RNA_pol_sigma-70-like"/>
</dbReference>
<evidence type="ECO:0000256" key="4">
    <source>
        <dbReference type="ARBA" id="ARBA00023163"/>
    </source>
</evidence>
<dbReference type="GO" id="GO:0016987">
    <property type="term" value="F:sigma factor activity"/>
    <property type="evidence" value="ECO:0007669"/>
    <property type="project" value="UniProtKB-KW"/>
</dbReference>
<dbReference type="GO" id="GO:0006352">
    <property type="term" value="P:DNA-templated transcription initiation"/>
    <property type="evidence" value="ECO:0007669"/>
    <property type="project" value="InterPro"/>
</dbReference>